<evidence type="ECO:0000313" key="2">
    <source>
        <dbReference type="EMBL" id="QSV46019.1"/>
    </source>
</evidence>
<name>A0ABX7Q3Q7_9BACT</name>
<dbReference type="RefSeq" id="WP_207163808.1">
    <property type="nucleotide sequence ID" value="NZ_CP071382.1"/>
</dbReference>
<accession>A0ABX7Q3Q7</accession>
<protein>
    <submittedName>
        <fullName evidence="2">Uncharacterized protein</fullName>
    </submittedName>
</protein>
<gene>
    <name evidence="2" type="ORF">JZM60_01610</name>
</gene>
<dbReference type="EMBL" id="CP071382">
    <property type="protein sequence ID" value="QSV46019.1"/>
    <property type="molecule type" value="Genomic_DNA"/>
</dbReference>
<proteinExistence type="predicted"/>
<feature type="signal peptide" evidence="1">
    <location>
        <begin position="1"/>
        <end position="22"/>
    </location>
</feature>
<sequence length="551" mass="59921">MRRVVTLIVVAFLFCFSAVSYAWSGHLPLSKDLTVRLSSLSSQGQLQTVSETVARTDALGKIAFGFPTVPSSATTPFLHIQIMDGENVLRQAIVPSPQPGGAVDVGVSEVTDLQARALLKAAALSGRLTPVYMLIAQALLRTPVVSTTDAEAIGPAIVAGVDAMSAILATDGLTTDQHAAFMVSLREGLVVAAGRYRKSVDDSTPFDQNVEAYLRGEAYAVLLQSLIDAGIDAKMNLETVSTAFAAAGAAIETALESNPDVTTVSRAVMRLGYVTGILSLSNYRVIRELVDSLKYAGFSPPKFSRFYSLFDLVLLNTTNSLKSSSLENDLQGVQIQELNAVARQDLMMVKIALESYTLYTSSEYSGLMLEITMRMAAMGGGMAGMTPEQLLEILGRGTSIFELLAPEQQALSMPVNVPTLMPYELAAWAYIHMEPGFAYTPVAGLIDQLVSKPTVIPQFDKLGEPYKSLALLMYDLNLISNLRWQDQQDADTALEANSLNPQRWYPLATVRQILENNYQRWDLVRQHMSGLSPEAKNALIYLGSYNRFVAF</sequence>
<dbReference type="Proteomes" id="UP000663651">
    <property type="component" value="Chromosome"/>
</dbReference>
<organism evidence="2 3">
    <name type="scientific">Geobacter benzoatilyticus</name>
    <dbReference type="NCBI Taxonomy" id="2815309"/>
    <lineage>
        <taxon>Bacteria</taxon>
        <taxon>Pseudomonadati</taxon>
        <taxon>Thermodesulfobacteriota</taxon>
        <taxon>Desulfuromonadia</taxon>
        <taxon>Geobacterales</taxon>
        <taxon>Geobacteraceae</taxon>
        <taxon>Geobacter</taxon>
    </lineage>
</organism>
<evidence type="ECO:0000256" key="1">
    <source>
        <dbReference type="SAM" id="SignalP"/>
    </source>
</evidence>
<reference evidence="2 3" key="1">
    <citation type="submission" date="2021-03" db="EMBL/GenBank/DDBJ databases">
        <title>Geobacter metallireducens gen. nov. sp. nov., a microorganism capable of coupling the complete oxidation of organic compounds to the reduction of iron and other metals.</title>
        <authorList>
            <person name="Li Y."/>
        </authorList>
    </citation>
    <scope>NUCLEOTIDE SEQUENCE [LARGE SCALE GENOMIC DNA]</scope>
    <source>
        <strain evidence="2 3">Jerry-YX</strain>
    </source>
</reference>
<keyword evidence="1" id="KW-0732">Signal</keyword>
<evidence type="ECO:0000313" key="3">
    <source>
        <dbReference type="Proteomes" id="UP000663651"/>
    </source>
</evidence>
<feature type="chain" id="PRO_5045265804" evidence="1">
    <location>
        <begin position="23"/>
        <end position="551"/>
    </location>
</feature>
<keyword evidence="3" id="KW-1185">Reference proteome</keyword>